<evidence type="ECO:0000256" key="1">
    <source>
        <dbReference type="ARBA" id="ARBA00004651"/>
    </source>
</evidence>
<dbReference type="PIRSF" id="PIRSF002869">
    <property type="entry name" value="MviN"/>
    <property type="match status" value="1"/>
</dbReference>
<dbReference type="AlphaFoldDB" id="A0A1A7BDK8"/>
<dbReference type="HAMAP" id="MF_02078">
    <property type="entry name" value="MurJ_MviN"/>
    <property type="match status" value="1"/>
</dbReference>
<dbReference type="STRING" id="1300349.I603_2732"/>
<dbReference type="GO" id="GO:0009252">
    <property type="term" value="P:peptidoglycan biosynthetic process"/>
    <property type="evidence" value="ECO:0007669"/>
    <property type="project" value="UniProtKB-UniRule"/>
</dbReference>
<feature type="transmembrane region" description="Helical" evidence="10">
    <location>
        <begin position="280"/>
        <end position="298"/>
    </location>
</feature>
<evidence type="ECO:0000256" key="11">
    <source>
        <dbReference type="PIRNR" id="PIRNR002869"/>
    </source>
</evidence>
<dbReference type="InterPro" id="IPR051050">
    <property type="entry name" value="Lipid_II_flippase_MurJ/MviN"/>
</dbReference>
<dbReference type="RefSeq" id="WP_068865766.1">
    <property type="nucleotide sequence ID" value="NZ_LZYB01000009.1"/>
</dbReference>
<keyword evidence="6 10" id="KW-1133">Transmembrane helix</keyword>
<dbReference type="CDD" id="cd13123">
    <property type="entry name" value="MATE_MurJ_like"/>
    <property type="match status" value="1"/>
</dbReference>
<name>A0A1A7BDK8_9SPHN</name>
<keyword evidence="7 10" id="KW-0472">Membrane</keyword>
<evidence type="ECO:0000313" key="13">
    <source>
        <dbReference type="Proteomes" id="UP000092484"/>
    </source>
</evidence>
<dbReference type="GO" id="GO:0071555">
    <property type="term" value="P:cell wall organization"/>
    <property type="evidence" value="ECO:0007669"/>
    <property type="project" value="UniProtKB-UniRule"/>
</dbReference>
<keyword evidence="13" id="KW-1185">Reference proteome</keyword>
<dbReference type="PRINTS" id="PR01806">
    <property type="entry name" value="VIRFACTRMVIN"/>
</dbReference>
<dbReference type="PANTHER" id="PTHR47019">
    <property type="entry name" value="LIPID II FLIPPASE MURJ"/>
    <property type="match status" value="1"/>
</dbReference>
<dbReference type="Proteomes" id="UP000092484">
    <property type="component" value="Unassembled WGS sequence"/>
</dbReference>
<dbReference type="Pfam" id="PF03023">
    <property type="entry name" value="MurJ"/>
    <property type="match status" value="1"/>
</dbReference>
<comment type="caution">
    <text evidence="12">The sequence shown here is derived from an EMBL/GenBank/DDBJ whole genome shotgun (WGS) entry which is preliminary data.</text>
</comment>
<feature type="transmembrane region" description="Helical" evidence="10">
    <location>
        <begin position="447"/>
        <end position="472"/>
    </location>
</feature>
<dbReference type="NCBIfam" id="TIGR01695">
    <property type="entry name" value="murJ_mviN"/>
    <property type="match status" value="1"/>
</dbReference>
<keyword evidence="4 10" id="KW-0133">Cell shape</keyword>
<feature type="transmembrane region" description="Helical" evidence="10">
    <location>
        <begin position="158"/>
        <end position="180"/>
    </location>
</feature>
<evidence type="ECO:0000256" key="8">
    <source>
        <dbReference type="ARBA" id="ARBA00060041"/>
    </source>
</evidence>
<evidence type="ECO:0000313" key="12">
    <source>
        <dbReference type="EMBL" id="OBV09836.1"/>
    </source>
</evidence>
<feature type="transmembrane region" description="Helical" evidence="10">
    <location>
        <begin position="319"/>
        <end position="343"/>
    </location>
</feature>
<comment type="subcellular location">
    <subcellularLocation>
        <location evidence="10">Cell inner membrane</location>
        <topology evidence="10">Multi-pass membrane protein</topology>
    </subcellularLocation>
    <subcellularLocation>
        <location evidence="1">Cell membrane</location>
        <topology evidence="1">Multi-pass membrane protein</topology>
    </subcellularLocation>
</comment>
<dbReference type="PATRIC" id="fig|1300349.4.peg.2721"/>
<evidence type="ECO:0000256" key="7">
    <source>
        <dbReference type="ARBA" id="ARBA00023136"/>
    </source>
</evidence>
<feature type="transmembrane region" description="Helical" evidence="10">
    <location>
        <begin position="89"/>
        <end position="113"/>
    </location>
</feature>
<dbReference type="GO" id="GO:0008360">
    <property type="term" value="P:regulation of cell shape"/>
    <property type="evidence" value="ECO:0007669"/>
    <property type="project" value="UniProtKB-UniRule"/>
</dbReference>
<protein>
    <recommendedName>
        <fullName evidence="10">Probable lipid II flippase MurJ</fullName>
    </recommendedName>
</protein>
<dbReference type="InterPro" id="IPR004268">
    <property type="entry name" value="MurJ"/>
</dbReference>
<organism evidence="12 13">
    <name type="scientific">Erythrobacter dokdonensis DSW-74</name>
    <dbReference type="NCBI Taxonomy" id="1300349"/>
    <lineage>
        <taxon>Bacteria</taxon>
        <taxon>Pseudomonadati</taxon>
        <taxon>Pseudomonadota</taxon>
        <taxon>Alphaproteobacteria</taxon>
        <taxon>Sphingomonadales</taxon>
        <taxon>Erythrobacteraceae</taxon>
        <taxon>Erythrobacter/Porphyrobacter group</taxon>
        <taxon>Erythrobacter</taxon>
    </lineage>
</organism>
<comment type="pathway">
    <text evidence="10">Cell wall biogenesis; peptidoglycan biosynthesis.</text>
</comment>
<sequence>MSLLKNVGTIGSLTLVSRVFGFARDIMLARVLGAGGVADAWQLAFQLPNLFRRLFAEGAFASAFVPLFNRHMTEGENQAKQFAGEVLAVLLPILVLFGALMMLSMPWVLWAFANADLRGNAATYDLAVTMGRIAFPYLMFMSLATLVAAILNSLSRFAAAAAAPILLNICLLTALVWGAMQPGGEATRAATGIGLAIAVSVSGALQLAWLYWFMRRAGFRIPRLTPQITARVKEMGALIVPAVFGAGVYQISRFIDLAFIRGLPDGSLTYMAMADRWNQLPLGIIGIALGTAILPALSRYISRAEDEEAVRLQANAIELAMLLTLPCAVALFITGGAFVKVFMQGQAFTPEDARVTGMVVSALVVGLPAYVLVKVLTPNFFARADTKTPVYTAAASLAVTVVMNFLLVPRFGVVGLALAGAIGAWINIVLLGTILARRGFFRLPARVVGRLVRIAVASAAMGGALLALMQAIAPLLEGSLAERLMAIAAIGGVGLVTYGAGAVILGILDKATVQRLMRRQT</sequence>
<keyword evidence="10" id="KW-0997">Cell inner membrane</keyword>
<feature type="transmembrane region" description="Helical" evidence="10">
    <location>
        <begin position="413"/>
        <end position="435"/>
    </location>
</feature>
<evidence type="ECO:0000256" key="6">
    <source>
        <dbReference type="ARBA" id="ARBA00022989"/>
    </source>
</evidence>
<keyword evidence="3 10" id="KW-0812">Transmembrane</keyword>
<dbReference type="GO" id="GO:0005886">
    <property type="term" value="C:plasma membrane"/>
    <property type="evidence" value="ECO:0007669"/>
    <property type="project" value="UniProtKB-SubCell"/>
</dbReference>
<evidence type="ECO:0000256" key="2">
    <source>
        <dbReference type="ARBA" id="ARBA00022475"/>
    </source>
</evidence>
<dbReference type="PANTHER" id="PTHR47019:SF1">
    <property type="entry name" value="LIPID II FLIPPASE MURJ"/>
    <property type="match status" value="1"/>
</dbReference>
<feature type="transmembrane region" description="Helical" evidence="10">
    <location>
        <begin position="355"/>
        <end position="376"/>
    </location>
</feature>
<keyword evidence="10 11" id="KW-0961">Cell wall biogenesis/degradation</keyword>
<comment type="function">
    <text evidence="8 10 11">Involved in peptidoglycan biosynthesis. Transports lipid-linked peptidoglycan precursors from the inner to the outer leaflet of the cytoplasmic membrane.</text>
</comment>
<accession>A0A1A7BDK8</accession>
<evidence type="ECO:0000256" key="3">
    <source>
        <dbReference type="ARBA" id="ARBA00022692"/>
    </source>
</evidence>
<dbReference type="UniPathway" id="UPA00219"/>
<comment type="similarity">
    <text evidence="9 10 11">Belongs to the MurJ/MviN family.</text>
</comment>
<feature type="transmembrane region" description="Helical" evidence="10">
    <location>
        <begin position="484"/>
        <end position="508"/>
    </location>
</feature>
<dbReference type="GO" id="GO:0034204">
    <property type="term" value="P:lipid translocation"/>
    <property type="evidence" value="ECO:0007669"/>
    <property type="project" value="TreeGrafter"/>
</dbReference>
<evidence type="ECO:0000256" key="10">
    <source>
        <dbReference type="HAMAP-Rule" id="MF_02078"/>
    </source>
</evidence>
<evidence type="ECO:0000256" key="9">
    <source>
        <dbReference type="ARBA" id="ARBA00061532"/>
    </source>
</evidence>
<keyword evidence="2 10" id="KW-1003">Cell membrane</keyword>
<feature type="transmembrane region" description="Helical" evidence="10">
    <location>
        <begin position="235"/>
        <end position="260"/>
    </location>
</feature>
<dbReference type="EMBL" id="LZYB01000009">
    <property type="protein sequence ID" value="OBV09836.1"/>
    <property type="molecule type" value="Genomic_DNA"/>
</dbReference>
<feature type="transmembrane region" description="Helical" evidence="10">
    <location>
        <begin position="388"/>
        <end position="407"/>
    </location>
</feature>
<gene>
    <name evidence="10" type="primary">murJ</name>
    <name evidence="12" type="ORF">I603_2732</name>
</gene>
<reference evidence="12 13" key="1">
    <citation type="submission" date="2016-06" db="EMBL/GenBank/DDBJ databases">
        <title>Genome sequence of Porphyrobacter dokdonensis DSW-74.</title>
        <authorList>
            <person name="Kim J.F."/>
            <person name="Song J.Y."/>
        </authorList>
    </citation>
    <scope>NUCLEOTIDE SEQUENCE [LARGE SCALE GENOMIC DNA]</scope>
    <source>
        <strain evidence="12 13">DSW-74</strain>
    </source>
</reference>
<evidence type="ECO:0000256" key="5">
    <source>
        <dbReference type="ARBA" id="ARBA00022984"/>
    </source>
</evidence>
<evidence type="ECO:0000256" key="4">
    <source>
        <dbReference type="ARBA" id="ARBA00022960"/>
    </source>
</evidence>
<feature type="transmembrane region" description="Helical" evidence="10">
    <location>
        <begin position="192"/>
        <end position="214"/>
    </location>
</feature>
<proteinExistence type="inferred from homology"/>
<keyword evidence="10 11" id="KW-0813">Transport</keyword>
<dbReference type="GO" id="GO:0015648">
    <property type="term" value="F:lipid-linked peptidoglycan transporter activity"/>
    <property type="evidence" value="ECO:0007669"/>
    <property type="project" value="UniProtKB-UniRule"/>
</dbReference>
<feature type="transmembrane region" description="Helical" evidence="10">
    <location>
        <begin position="133"/>
        <end position="151"/>
    </location>
</feature>
<keyword evidence="5 10" id="KW-0573">Peptidoglycan synthesis</keyword>